<organism evidence="5 6">
    <name type="scientific">Apiotrichum porosum</name>
    <dbReference type="NCBI Taxonomy" id="105984"/>
    <lineage>
        <taxon>Eukaryota</taxon>
        <taxon>Fungi</taxon>
        <taxon>Dikarya</taxon>
        <taxon>Basidiomycota</taxon>
        <taxon>Agaricomycotina</taxon>
        <taxon>Tremellomycetes</taxon>
        <taxon>Trichosporonales</taxon>
        <taxon>Trichosporonaceae</taxon>
        <taxon>Apiotrichum</taxon>
    </lineage>
</organism>
<gene>
    <name evidence="5" type="ORF">EHS24_005396</name>
</gene>
<dbReference type="GO" id="GO:0005739">
    <property type="term" value="C:mitochondrion"/>
    <property type="evidence" value="ECO:0007669"/>
    <property type="project" value="TreeGrafter"/>
</dbReference>
<evidence type="ECO:0000256" key="1">
    <source>
        <dbReference type="ARBA" id="ARBA00010322"/>
    </source>
</evidence>
<dbReference type="NCBIfam" id="NF040713">
    <property type="entry name" value="ZapE"/>
    <property type="match status" value="1"/>
</dbReference>
<dbReference type="PANTHER" id="PTHR12169:SF2">
    <property type="entry name" value="AFG1P"/>
    <property type="match status" value="1"/>
</dbReference>
<dbReference type="GeneID" id="39589939"/>
<evidence type="ECO:0000256" key="2">
    <source>
        <dbReference type="ARBA" id="ARBA00022741"/>
    </source>
</evidence>
<accession>A0A427XCQ7</accession>
<dbReference type="SUPFAM" id="SSF52540">
    <property type="entry name" value="P-loop containing nucleoside triphosphate hydrolases"/>
    <property type="match status" value="1"/>
</dbReference>
<evidence type="ECO:0000256" key="4">
    <source>
        <dbReference type="SAM" id="MobiDB-lite"/>
    </source>
</evidence>
<dbReference type="GO" id="GO:0005524">
    <property type="term" value="F:ATP binding"/>
    <property type="evidence" value="ECO:0007669"/>
    <property type="project" value="UniProtKB-KW"/>
</dbReference>
<feature type="region of interest" description="Disordered" evidence="4">
    <location>
        <begin position="618"/>
        <end position="643"/>
    </location>
</feature>
<dbReference type="PANTHER" id="PTHR12169">
    <property type="entry name" value="ATPASE N2B"/>
    <property type="match status" value="1"/>
</dbReference>
<feature type="compositionally biased region" description="Low complexity" evidence="4">
    <location>
        <begin position="588"/>
        <end position="603"/>
    </location>
</feature>
<dbReference type="EMBL" id="RSCE01000022">
    <property type="protein sequence ID" value="RSH76649.1"/>
    <property type="molecule type" value="Genomic_DNA"/>
</dbReference>
<dbReference type="InterPro" id="IPR027417">
    <property type="entry name" value="P-loop_NTPase"/>
</dbReference>
<dbReference type="Gene3D" id="3.40.50.300">
    <property type="entry name" value="P-loop containing nucleotide triphosphate hydrolases"/>
    <property type="match status" value="1"/>
</dbReference>
<keyword evidence="3" id="KW-0067">ATP-binding</keyword>
<sequence length="643" mass="70948">MAPASSSQASVPATTDLLEAYRSLVAQGRLTWDDEQVRIVMKLRHVYNDLAEYEPPLDLLAKLGPSPPRAVGKGTPWWLRYASRAEDSSGLGDSDRAKALVKVLSGDEEIAALTTPKGILLTGPPGSGKSLLLSLLYAALPARKARHHYHAFTLGLYQKVFAEMERRRVGAAPGQARMNMEVAGRQGWRAVFASGRWRERDEDGAEKDATLDDPRDTIPFVIAKEMILEYHVLYSAALLRDVLSWYWRLGGVVLCCSNRVPDDLYHHGVQRERMAGFLDALKGRCEVVELDGGRDWRRIGEGDKDDKWVTLDDNLFDAAWAAERGGEPVPRDLVVYGRRVRVPATKGDACMFPFDELCETALGPADYLTLASTFRTFYIDAVPILLLKHKNEARRLINLIDALYESRCQLYVRAAERPEHLFFPDALDPALDPEHHQHREMDALEAEALSETLAAQPRANVSVYNPKTRIEREKLDRADLGSSFAVMGIFTGEDERFAYKRAVSRLIEMVTSPAYAQEEWLPLASASRGWEAAVNKGQVTAPAKRAIIHRGGGLVADTDSMAREAGAFKHEVREATAPGRSQPAIEPATASVSVSGAGSRTGAPKIKEVHAWGVEDAWGPKAGKWGQGAKAFKEGEGDDVTKE</sequence>
<dbReference type="Pfam" id="PF03969">
    <property type="entry name" value="AFG1_ATPase"/>
    <property type="match status" value="1"/>
</dbReference>
<dbReference type="AlphaFoldDB" id="A0A427XCQ7"/>
<keyword evidence="6" id="KW-1185">Reference proteome</keyword>
<proteinExistence type="inferred from homology"/>
<name>A0A427XCQ7_9TREE</name>
<dbReference type="OrthoDB" id="2193432at2759"/>
<comment type="caution">
    <text evidence="5">The sequence shown here is derived from an EMBL/GenBank/DDBJ whole genome shotgun (WGS) entry which is preliminary data.</text>
</comment>
<evidence type="ECO:0000313" key="5">
    <source>
        <dbReference type="EMBL" id="RSH76649.1"/>
    </source>
</evidence>
<evidence type="ECO:0000256" key="3">
    <source>
        <dbReference type="ARBA" id="ARBA00022840"/>
    </source>
</evidence>
<dbReference type="Proteomes" id="UP000279236">
    <property type="component" value="Unassembled WGS sequence"/>
</dbReference>
<dbReference type="GO" id="GO:0016887">
    <property type="term" value="F:ATP hydrolysis activity"/>
    <property type="evidence" value="ECO:0007669"/>
    <property type="project" value="InterPro"/>
</dbReference>
<feature type="compositionally biased region" description="Basic and acidic residues" evidence="4">
    <location>
        <begin position="631"/>
        <end position="643"/>
    </location>
</feature>
<keyword evidence="2" id="KW-0547">Nucleotide-binding</keyword>
<evidence type="ECO:0000313" key="6">
    <source>
        <dbReference type="Proteomes" id="UP000279236"/>
    </source>
</evidence>
<comment type="similarity">
    <text evidence="1">Belongs to the AFG1 ATPase family.</text>
</comment>
<protein>
    <recommendedName>
        <fullName evidence="7">AAA+ ATPase domain-containing protein</fullName>
    </recommendedName>
</protein>
<reference evidence="5 6" key="1">
    <citation type="submission" date="2018-11" db="EMBL/GenBank/DDBJ databases">
        <title>Genome sequence of Apiotrichum porosum DSM 27194.</title>
        <authorList>
            <person name="Aliyu H."/>
            <person name="Gorte O."/>
            <person name="Ochsenreither K."/>
        </authorList>
    </citation>
    <scope>NUCLEOTIDE SEQUENCE [LARGE SCALE GENOMIC DNA]</scope>
    <source>
        <strain evidence="5 6">DSM 27194</strain>
    </source>
</reference>
<feature type="region of interest" description="Disordered" evidence="4">
    <location>
        <begin position="576"/>
        <end position="603"/>
    </location>
</feature>
<evidence type="ECO:0008006" key="7">
    <source>
        <dbReference type="Google" id="ProtNLM"/>
    </source>
</evidence>
<dbReference type="InterPro" id="IPR005654">
    <property type="entry name" value="ATPase_AFG1-like"/>
</dbReference>
<dbReference type="RefSeq" id="XP_028471796.1">
    <property type="nucleotide sequence ID" value="XM_028620921.1"/>
</dbReference>